<organism evidence="2 3">
    <name type="scientific">Ataeniobius toweri</name>
    <dbReference type="NCBI Taxonomy" id="208326"/>
    <lineage>
        <taxon>Eukaryota</taxon>
        <taxon>Metazoa</taxon>
        <taxon>Chordata</taxon>
        <taxon>Craniata</taxon>
        <taxon>Vertebrata</taxon>
        <taxon>Euteleostomi</taxon>
        <taxon>Actinopterygii</taxon>
        <taxon>Neopterygii</taxon>
        <taxon>Teleostei</taxon>
        <taxon>Neoteleostei</taxon>
        <taxon>Acanthomorphata</taxon>
        <taxon>Ovalentaria</taxon>
        <taxon>Atherinomorphae</taxon>
        <taxon>Cyprinodontiformes</taxon>
        <taxon>Goodeidae</taxon>
        <taxon>Ataeniobius</taxon>
    </lineage>
</organism>
<comment type="caution">
    <text evidence="2">The sequence shown here is derived from an EMBL/GenBank/DDBJ whole genome shotgun (WGS) entry which is preliminary data.</text>
</comment>
<protein>
    <submittedName>
        <fullName evidence="2">Uncharacterized protein</fullName>
    </submittedName>
</protein>
<gene>
    <name evidence="2" type="ORF">ATANTOWER_024352</name>
</gene>
<dbReference type="Proteomes" id="UP001345963">
    <property type="component" value="Unassembled WGS sequence"/>
</dbReference>
<name>A0ABU7C979_9TELE</name>
<reference evidence="2 3" key="1">
    <citation type="submission" date="2021-07" db="EMBL/GenBank/DDBJ databases">
        <authorList>
            <person name="Palmer J.M."/>
        </authorList>
    </citation>
    <scope>NUCLEOTIDE SEQUENCE [LARGE SCALE GENOMIC DNA]</scope>
    <source>
        <strain evidence="2 3">AT_MEX2019</strain>
        <tissue evidence="2">Muscle</tissue>
    </source>
</reference>
<sequence length="164" mass="17721">MLTADLTHMQRTIKDNKFQTVSLFNYGPWRRRPELDTSGGEGGGSARGETTEPGVFVSAVSLIHHGWQGGAKRRALGGRTGFAQLEGSQESQPNGAIRDSVLTESLCLRSVQVGSGETAPQGQNAQAKKCRHSLLLYCPAEEHDELHLSLSSSSRQPHLVVEKG</sequence>
<feature type="region of interest" description="Disordered" evidence="1">
    <location>
        <begin position="30"/>
        <end position="50"/>
    </location>
</feature>
<dbReference type="EMBL" id="JAHUTI010084178">
    <property type="protein sequence ID" value="MED6259512.1"/>
    <property type="molecule type" value="Genomic_DNA"/>
</dbReference>
<evidence type="ECO:0000313" key="3">
    <source>
        <dbReference type="Proteomes" id="UP001345963"/>
    </source>
</evidence>
<proteinExistence type="predicted"/>
<evidence type="ECO:0000313" key="2">
    <source>
        <dbReference type="EMBL" id="MED6259512.1"/>
    </source>
</evidence>
<accession>A0ABU7C979</accession>
<evidence type="ECO:0000256" key="1">
    <source>
        <dbReference type="SAM" id="MobiDB-lite"/>
    </source>
</evidence>
<keyword evidence="3" id="KW-1185">Reference proteome</keyword>